<reference evidence="2 3" key="2">
    <citation type="journal article" date="2014" name="FEMS Microbiol. Lett.">
        <title>Draft genomic DNA sequence of the facultatively methylotrophic bacterium Acidomonas methanolica type strain MB58.</title>
        <authorList>
            <person name="Higashiura N."/>
            <person name="Hadano H."/>
            <person name="Hirakawa H."/>
            <person name="Matsutani M."/>
            <person name="Takabe S."/>
            <person name="Matsushita K."/>
            <person name="Azuma Y."/>
        </authorList>
    </citation>
    <scope>NUCLEOTIDE SEQUENCE [LARGE SCALE GENOMIC DNA]</scope>
    <source>
        <strain evidence="2 3">MB58</strain>
    </source>
</reference>
<reference evidence="3" key="1">
    <citation type="journal article" date="2014" name="FEMS Microbiol. Lett.">
        <title>Draft Genomic DNA Sequence of the Facultatively Methylotrophic Bacterium Acidomonas methanolica type strain MB58.</title>
        <authorList>
            <person name="Higashiura N."/>
            <person name="Hadano H."/>
            <person name="Hirakawa H."/>
            <person name="Matsutani M."/>
            <person name="Takabe S."/>
            <person name="Matsushita K."/>
            <person name="Azuma Y."/>
        </authorList>
    </citation>
    <scope>NUCLEOTIDE SEQUENCE [LARGE SCALE GENOMIC DNA]</scope>
    <source>
        <strain evidence="3">MB58</strain>
    </source>
</reference>
<dbReference type="EMBL" id="BAND01000117">
    <property type="protein sequence ID" value="GAJ30282.1"/>
    <property type="molecule type" value="Genomic_DNA"/>
</dbReference>
<comment type="caution">
    <text evidence="2">The sequence shown here is derived from an EMBL/GenBank/DDBJ whole genome shotgun (WGS) entry which is preliminary data.</text>
</comment>
<organism evidence="2 3">
    <name type="scientific">Acidomonas methanolica NBRC 104435</name>
    <dbReference type="NCBI Taxonomy" id="1231351"/>
    <lineage>
        <taxon>Bacteria</taxon>
        <taxon>Pseudomonadati</taxon>
        <taxon>Pseudomonadota</taxon>
        <taxon>Alphaproteobacteria</taxon>
        <taxon>Acetobacterales</taxon>
        <taxon>Acetobacteraceae</taxon>
        <taxon>Acidomonas</taxon>
    </lineage>
</organism>
<dbReference type="AlphaFoldDB" id="A0A023D801"/>
<proteinExistence type="predicted"/>
<keyword evidence="3" id="KW-1185">Reference proteome</keyword>
<dbReference type="Pfam" id="PF20109">
    <property type="entry name" value="Trans_reg_dom"/>
    <property type="match status" value="1"/>
</dbReference>
<evidence type="ECO:0000313" key="2">
    <source>
        <dbReference type="EMBL" id="GAJ30282.1"/>
    </source>
</evidence>
<sequence>MPTSFWRSQEIRDRISTLDRSGFAVEFLRRNATYRREYARLQRRIARRATDAAAERAAFAERWGLGFCPCSR</sequence>
<evidence type="ECO:0000259" key="1">
    <source>
        <dbReference type="Pfam" id="PF20109"/>
    </source>
</evidence>
<dbReference type="OrthoDB" id="8654520at2"/>
<accession>A0A023D801</accession>
<protein>
    <recommendedName>
        <fullName evidence="1">Transcriptional regulator-like domain-containing protein</fullName>
    </recommendedName>
</protein>
<name>A0A023D801_ACIMT</name>
<evidence type="ECO:0000313" key="3">
    <source>
        <dbReference type="Proteomes" id="UP000019760"/>
    </source>
</evidence>
<dbReference type="RefSeq" id="WP_010518331.1">
    <property type="nucleotide sequence ID" value="NZ_BAND01000117.1"/>
</dbReference>
<dbReference type="InterPro" id="IPR045465">
    <property type="entry name" value="Trans_reg_dom"/>
</dbReference>
<gene>
    <name evidence="2" type="ORF">Amme_118_003</name>
</gene>
<dbReference type="Proteomes" id="UP000019760">
    <property type="component" value="Unassembled WGS sequence"/>
</dbReference>
<feature type="domain" description="Transcriptional regulator-like" evidence="1">
    <location>
        <begin position="6"/>
        <end position="67"/>
    </location>
</feature>